<protein>
    <recommendedName>
        <fullName evidence="4">Lipoprotein</fullName>
    </recommendedName>
</protein>
<sequence length="116" mass="12973">MKNILILLSLFFLSSCSFFKPVESDPNWRVTAYEIYDGAYSVECYYKLSDGSRVEFPASGVKLNKPLETSGEVDGWKYDLDLTAVVHEGALIVYYEVSMERGGIVKKGAGAVFPRQ</sequence>
<dbReference type="AlphaFoldDB" id="A6DML7"/>
<evidence type="ECO:0000256" key="1">
    <source>
        <dbReference type="SAM" id="SignalP"/>
    </source>
</evidence>
<feature type="signal peptide" evidence="1">
    <location>
        <begin position="1"/>
        <end position="19"/>
    </location>
</feature>
<accession>A6DML7</accession>
<reference evidence="2 3" key="1">
    <citation type="journal article" date="2010" name="J. Bacteriol.">
        <title>Genome sequence of Lentisphaera araneosa HTCC2155T, the type species of the order Lentisphaerales in the phylum Lentisphaerae.</title>
        <authorList>
            <person name="Thrash J.C."/>
            <person name="Cho J.C."/>
            <person name="Vergin K.L."/>
            <person name="Morris R.M."/>
            <person name="Giovannoni S.J."/>
        </authorList>
    </citation>
    <scope>NUCLEOTIDE SEQUENCE [LARGE SCALE GENOMIC DNA]</scope>
    <source>
        <strain evidence="2 3">HTCC2155</strain>
    </source>
</reference>
<dbReference type="EMBL" id="ABCK01000011">
    <property type="protein sequence ID" value="EDM27207.1"/>
    <property type="molecule type" value="Genomic_DNA"/>
</dbReference>
<dbReference type="RefSeq" id="WP_007279115.1">
    <property type="nucleotide sequence ID" value="NZ_ABCK01000011.1"/>
</dbReference>
<dbReference type="Proteomes" id="UP000004947">
    <property type="component" value="Unassembled WGS sequence"/>
</dbReference>
<comment type="caution">
    <text evidence="2">The sequence shown here is derived from an EMBL/GenBank/DDBJ whole genome shotgun (WGS) entry which is preliminary data.</text>
</comment>
<gene>
    <name evidence="2" type="ORF">LNTAR_16097</name>
</gene>
<feature type="chain" id="PRO_5002692373" description="Lipoprotein" evidence="1">
    <location>
        <begin position="20"/>
        <end position="116"/>
    </location>
</feature>
<organism evidence="2 3">
    <name type="scientific">Lentisphaera araneosa HTCC2155</name>
    <dbReference type="NCBI Taxonomy" id="313628"/>
    <lineage>
        <taxon>Bacteria</taxon>
        <taxon>Pseudomonadati</taxon>
        <taxon>Lentisphaerota</taxon>
        <taxon>Lentisphaeria</taxon>
        <taxon>Lentisphaerales</taxon>
        <taxon>Lentisphaeraceae</taxon>
        <taxon>Lentisphaera</taxon>
    </lineage>
</organism>
<dbReference type="STRING" id="313628.LNTAR_16097"/>
<keyword evidence="1" id="KW-0732">Signal</keyword>
<evidence type="ECO:0000313" key="2">
    <source>
        <dbReference type="EMBL" id="EDM27207.1"/>
    </source>
</evidence>
<evidence type="ECO:0000313" key="3">
    <source>
        <dbReference type="Proteomes" id="UP000004947"/>
    </source>
</evidence>
<name>A6DML7_9BACT</name>
<evidence type="ECO:0008006" key="4">
    <source>
        <dbReference type="Google" id="ProtNLM"/>
    </source>
</evidence>
<keyword evidence="3" id="KW-1185">Reference proteome</keyword>
<proteinExistence type="predicted"/>
<dbReference type="PROSITE" id="PS51257">
    <property type="entry name" value="PROKAR_LIPOPROTEIN"/>
    <property type="match status" value="1"/>
</dbReference>